<proteinExistence type="predicted"/>
<dbReference type="Proteomes" id="UP000887540">
    <property type="component" value="Unplaced"/>
</dbReference>
<sequence length="76" mass="9196">MKVLTHKNKLNRTRDVVWWQILMDKDELDEPRIKEADSMNEDLPDYDMEGFYLSDEEAYYEDDMVQAVEKCSCQER</sequence>
<evidence type="ECO:0000313" key="1">
    <source>
        <dbReference type="Proteomes" id="UP000887540"/>
    </source>
</evidence>
<reference evidence="2" key="1">
    <citation type="submission" date="2022-11" db="UniProtKB">
        <authorList>
            <consortium name="WormBaseParasite"/>
        </authorList>
    </citation>
    <scope>IDENTIFICATION</scope>
</reference>
<accession>A0A914DYI6</accession>
<protein>
    <submittedName>
        <fullName evidence="2">Uncharacterized protein</fullName>
    </submittedName>
</protein>
<dbReference type="WBParaSite" id="ACRNAN_scaffold4597.g9410.t1">
    <property type="protein sequence ID" value="ACRNAN_scaffold4597.g9410.t1"/>
    <property type="gene ID" value="ACRNAN_scaffold4597.g9410"/>
</dbReference>
<keyword evidence="1" id="KW-1185">Reference proteome</keyword>
<organism evidence="1 2">
    <name type="scientific">Acrobeloides nanus</name>
    <dbReference type="NCBI Taxonomy" id="290746"/>
    <lineage>
        <taxon>Eukaryota</taxon>
        <taxon>Metazoa</taxon>
        <taxon>Ecdysozoa</taxon>
        <taxon>Nematoda</taxon>
        <taxon>Chromadorea</taxon>
        <taxon>Rhabditida</taxon>
        <taxon>Tylenchina</taxon>
        <taxon>Cephalobomorpha</taxon>
        <taxon>Cephaloboidea</taxon>
        <taxon>Cephalobidae</taxon>
        <taxon>Acrobeloides</taxon>
    </lineage>
</organism>
<dbReference type="AlphaFoldDB" id="A0A914DYI6"/>
<name>A0A914DYI6_9BILA</name>
<evidence type="ECO:0000313" key="2">
    <source>
        <dbReference type="WBParaSite" id="ACRNAN_scaffold4597.g9410.t1"/>
    </source>
</evidence>